<evidence type="ECO:0000256" key="1">
    <source>
        <dbReference type="ARBA" id="ARBA00004442"/>
    </source>
</evidence>
<dbReference type="SUPFAM" id="SSF49464">
    <property type="entry name" value="Carboxypeptidase regulatory domain-like"/>
    <property type="match status" value="1"/>
</dbReference>
<dbReference type="Proteomes" id="UP000830198">
    <property type="component" value="Chromosome"/>
</dbReference>
<dbReference type="Pfam" id="PF14905">
    <property type="entry name" value="OMP_b-brl_3"/>
    <property type="match status" value="1"/>
</dbReference>
<dbReference type="PANTHER" id="PTHR40980:SF4">
    <property type="entry name" value="TONB-DEPENDENT RECEPTOR-LIKE BETA-BARREL DOMAIN-CONTAINING PROTEIN"/>
    <property type="match status" value="1"/>
</dbReference>
<dbReference type="InterPro" id="IPR041700">
    <property type="entry name" value="OMP_b-brl_3"/>
</dbReference>
<dbReference type="SUPFAM" id="SSF56935">
    <property type="entry name" value="Porins"/>
    <property type="match status" value="1"/>
</dbReference>
<sequence length="789" mass="89182">MHAQSSVDGIVTDSVSGNAIPYCTVKLMRPPAGMVLNTQTDKDGKFVFTNINKGRYSVEISYVSYTPYSTAEFEVSGEGVLHLPHIRMAEARKNLQEVTINAIRKVMDIKPDKTTLNVAGSAILSGSAASELLQQIPGVSVNEKGQVRLNGKSGVTVMIDGKNATLSGDQLYEYLQNMQGESISKVEVYAIPPAKYDAAGAAGLINIITKKSNQKGFNGTVTTGYNQGFFPNFMESVAVNYKRKKLNIYASYNYSNLRKSVDFVLDRAISGDQPVNIHEDTYFLPHFRNHTAKLGIDYDITKKDFISLNAYYNSFSKIRSIHDTSTASSSRPGIDSSYNTWTDNNKKLTNYAFTVNYLRNLSSSGHKIEFNYALSKFDNTDRRVNRNASYNNTDELIRPVQHVINNAPFNIYNHIGRIDYTLPLSNGMLLEAGTKGSWTRQRNYLRYDSLTNGHYENVESRNNDYRYKEDVLAGYINAKKDIKGLTVLLGLRVEHTSSASELLLKDIAYKYDYTDFFPSASLSKKINRHHLLNLSYSRRINRPSYQDLDPTLIYVGAYYYVTGNPLLKPDYTSAVNLTETFRDRYSLTLGYSRTSHPITGIHTIDSITHVDISTSINLDARNIISLTLLAPFDIASWWTVENSVGGYYDQFKANNYLGRSYNKEQFVYNISTIHTFTLPASYRFDVSFKYESPRIFGLEKLESLINLSVGAQKSLLNKKANIKLSVYNILNKLNYVHHYVYANVNGREANYLDLRQLRLSFTYNFGTSQMKGRKSSADVDNAESRIKDR</sequence>
<dbReference type="Pfam" id="PF13620">
    <property type="entry name" value="CarboxypepD_reg"/>
    <property type="match status" value="1"/>
</dbReference>
<reference evidence="6 7" key="1">
    <citation type="submission" date="2022-04" db="EMBL/GenBank/DDBJ databases">
        <title>The arsenic-methylating capacity of Chitinophaga filiformis YT5 during chitin decomposition.</title>
        <authorList>
            <person name="Chen G."/>
            <person name="Liang Y."/>
        </authorList>
    </citation>
    <scope>NUCLEOTIDE SEQUENCE [LARGE SCALE GENOMIC DNA]</scope>
    <source>
        <strain evidence="6 7">YT5</strain>
    </source>
</reference>
<keyword evidence="3" id="KW-0998">Cell outer membrane</keyword>
<keyword evidence="6" id="KW-0675">Receptor</keyword>
<dbReference type="InterPro" id="IPR036942">
    <property type="entry name" value="Beta-barrel_TonB_sf"/>
</dbReference>
<gene>
    <name evidence="6" type="ORF">MYF79_28150</name>
</gene>
<evidence type="ECO:0000256" key="2">
    <source>
        <dbReference type="ARBA" id="ARBA00023136"/>
    </source>
</evidence>
<dbReference type="InterPro" id="IPR008969">
    <property type="entry name" value="CarboxyPept-like_regulatory"/>
</dbReference>
<evidence type="ECO:0000313" key="6">
    <source>
        <dbReference type="EMBL" id="UPK68835.1"/>
    </source>
</evidence>
<proteinExistence type="predicted"/>
<name>A0ABY4HZK9_CHIFI</name>
<feature type="region of interest" description="Disordered" evidence="4">
    <location>
        <begin position="769"/>
        <end position="789"/>
    </location>
</feature>
<dbReference type="Gene3D" id="2.60.40.1120">
    <property type="entry name" value="Carboxypeptidase-like, regulatory domain"/>
    <property type="match status" value="1"/>
</dbReference>
<evidence type="ECO:0000259" key="5">
    <source>
        <dbReference type="Pfam" id="PF14905"/>
    </source>
</evidence>
<keyword evidence="7" id="KW-1185">Reference proteome</keyword>
<organism evidence="6 7">
    <name type="scientific">Chitinophaga filiformis</name>
    <name type="common">Myxococcus filiformis</name>
    <name type="synonym">Flexibacter filiformis</name>
    <dbReference type="NCBI Taxonomy" id="104663"/>
    <lineage>
        <taxon>Bacteria</taxon>
        <taxon>Pseudomonadati</taxon>
        <taxon>Bacteroidota</taxon>
        <taxon>Chitinophagia</taxon>
        <taxon>Chitinophagales</taxon>
        <taxon>Chitinophagaceae</taxon>
        <taxon>Chitinophaga</taxon>
    </lineage>
</organism>
<evidence type="ECO:0000313" key="7">
    <source>
        <dbReference type="Proteomes" id="UP000830198"/>
    </source>
</evidence>
<comment type="subcellular location">
    <subcellularLocation>
        <location evidence="1">Cell outer membrane</location>
    </subcellularLocation>
</comment>
<dbReference type="EMBL" id="CP095855">
    <property type="protein sequence ID" value="UPK68835.1"/>
    <property type="molecule type" value="Genomic_DNA"/>
</dbReference>
<evidence type="ECO:0000256" key="3">
    <source>
        <dbReference type="ARBA" id="ARBA00023237"/>
    </source>
</evidence>
<accession>A0ABY4HZK9</accession>
<protein>
    <submittedName>
        <fullName evidence="6">TonB-dependent receptor</fullName>
    </submittedName>
</protein>
<evidence type="ECO:0000256" key="4">
    <source>
        <dbReference type="SAM" id="MobiDB-lite"/>
    </source>
</evidence>
<dbReference type="InterPro" id="IPR037066">
    <property type="entry name" value="Plug_dom_sf"/>
</dbReference>
<keyword evidence="2" id="KW-0472">Membrane</keyword>
<dbReference type="PANTHER" id="PTHR40980">
    <property type="entry name" value="PLUG DOMAIN-CONTAINING PROTEIN"/>
    <property type="match status" value="1"/>
</dbReference>
<dbReference type="Gene3D" id="2.40.170.20">
    <property type="entry name" value="TonB-dependent receptor, beta-barrel domain"/>
    <property type="match status" value="1"/>
</dbReference>
<dbReference type="RefSeq" id="WP_247811199.1">
    <property type="nucleotide sequence ID" value="NZ_CP095855.1"/>
</dbReference>
<dbReference type="Gene3D" id="2.170.130.10">
    <property type="entry name" value="TonB-dependent receptor, plug domain"/>
    <property type="match status" value="1"/>
</dbReference>
<feature type="domain" description="Outer membrane protein beta-barrel" evidence="5">
    <location>
        <begin position="360"/>
        <end position="763"/>
    </location>
</feature>